<evidence type="ECO:0000256" key="2">
    <source>
        <dbReference type="SAM" id="Phobius"/>
    </source>
</evidence>
<organism evidence="3 4">
    <name type="scientific">Ameca splendens</name>
    <dbReference type="NCBI Taxonomy" id="208324"/>
    <lineage>
        <taxon>Eukaryota</taxon>
        <taxon>Metazoa</taxon>
        <taxon>Chordata</taxon>
        <taxon>Craniata</taxon>
        <taxon>Vertebrata</taxon>
        <taxon>Euteleostomi</taxon>
        <taxon>Actinopterygii</taxon>
        <taxon>Neopterygii</taxon>
        <taxon>Teleostei</taxon>
        <taxon>Neoteleostei</taxon>
        <taxon>Acanthomorphata</taxon>
        <taxon>Ovalentaria</taxon>
        <taxon>Atherinomorphae</taxon>
        <taxon>Cyprinodontiformes</taxon>
        <taxon>Goodeidae</taxon>
        <taxon>Ameca</taxon>
    </lineage>
</organism>
<keyword evidence="4" id="KW-1185">Reference proteome</keyword>
<keyword evidence="2" id="KW-0472">Membrane</keyword>
<feature type="transmembrane region" description="Helical" evidence="2">
    <location>
        <begin position="45"/>
        <end position="67"/>
    </location>
</feature>
<keyword evidence="2" id="KW-0812">Transmembrane</keyword>
<feature type="region of interest" description="Disordered" evidence="1">
    <location>
        <begin position="1"/>
        <end position="20"/>
    </location>
</feature>
<evidence type="ECO:0000313" key="4">
    <source>
        <dbReference type="Proteomes" id="UP001469553"/>
    </source>
</evidence>
<reference evidence="3 4" key="1">
    <citation type="submission" date="2021-06" db="EMBL/GenBank/DDBJ databases">
        <authorList>
            <person name="Palmer J.M."/>
        </authorList>
    </citation>
    <scope>NUCLEOTIDE SEQUENCE [LARGE SCALE GENOMIC DNA]</scope>
    <source>
        <strain evidence="3 4">AS_MEX2019</strain>
        <tissue evidence="3">Muscle</tissue>
    </source>
</reference>
<dbReference type="Proteomes" id="UP001469553">
    <property type="component" value="Unassembled WGS sequence"/>
</dbReference>
<sequence length="101" mass="11320">MLQFIWKSRSQKSKEEQNPSWSSSIVFIVMMSWEAMSSAGVGFTVFYKVSTACIPLLTGFMDILVSFSSRTWYLPMLPEVPIPALTTNVLLFLTGDQTGLT</sequence>
<evidence type="ECO:0000313" key="3">
    <source>
        <dbReference type="EMBL" id="MEQ2293671.1"/>
    </source>
</evidence>
<protein>
    <submittedName>
        <fullName evidence="3">Uncharacterized protein</fullName>
    </submittedName>
</protein>
<comment type="caution">
    <text evidence="3">The sequence shown here is derived from an EMBL/GenBank/DDBJ whole genome shotgun (WGS) entry which is preliminary data.</text>
</comment>
<gene>
    <name evidence="3" type="ORF">AMECASPLE_035915</name>
</gene>
<evidence type="ECO:0000256" key="1">
    <source>
        <dbReference type="SAM" id="MobiDB-lite"/>
    </source>
</evidence>
<name>A0ABV0YJJ0_9TELE</name>
<keyword evidence="2" id="KW-1133">Transmembrane helix</keyword>
<proteinExistence type="predicted"/>
<dbReference type="EMBL" id="JAHRIP010033719">
    <property type="protein sequence ID" value="MEQ2293671.1"/>
    <property type="molecule type" value="Genomic_DNA"/>
</dbReference>
<accession>A0ABV0YJJ0</accession>